<dbReference type="Gramene" id="KCW71756">
    <property type="protein sequence ID" value="KCW71756"/>
    <property type="gene ID" value="EUGRSUZ_E00257"/>
</dbReference>
<name>A0A059C0K5_EUCGR</name>
<dbReference type="EMBL" id="KK198757">
    <property type="protein sequence ID" value="KCW71756.1"/>
    <property type="molecule type" value="Genomic_DNA"/>
</dbReference>
<dbReference type="AlphaFoldDB" id="A0A059C0K5"/>
<reference evidence="2" key="1">
    <citation type="submission" date="2013-07" db="EMBL/GenBank/DDBJ databases">
        <title>The genome of Eucalyptus grandis.</title>
        <authorList>
            <person name="Schmutz J."/>
            <person name="Hayes R."/>
            <person name="Myburg A."/>
            <person name="Tuskan G."/>
            <person name="Grattapaglia D."/>
            <person name="Rokhsar D.S."/>
        </authorList>
    </citation>
    <scope>NUCLEOTIDE SEQUENCE</scope>
    <source>
        <tissue evidence="2">Leaf extractions</tissue>
    </source>
</reference>
<gene>
    <name evidence="2" type="ORF">EUGRSUZ_E00257</name>
</gene>
<evidence type="ECO:0000313" key="2">
    <source>
        <dbReference type="EMBL" id="KCW71756.1"/>
    </source>
</evidence>
<proteinExistence type="predicted"/>
<sequence>MVVKAEDGPEARIAHEENTTHGHDDKQALGVQLERKFPNGTDVQSPQKVAAAMRSWVISVASFYEFLSTSFSKPA</sequence>
<dbReference type="InParanoid" id="A0A059C0K5"/>
<accession>A0A059C0K5</accession>
<evidence type="ECO:0000256" key="1">
    <source>
        <dbReference type="SAM" id="MobiDB-lite"/>
    </source>
</evidence>
<protein>
    <submittedName>
        <fullName evidence="2">Uncharacterized protein</fullName>
    </submittedName>
</protein>
<feature type="region of interest" description="Disordered" evidence="1">
    <location>
        <begin position="1"/>
        <end position="26"/>
    </location>
</feature>
<organism evidence="2">
    <name type="scientific">Eucalyptus grandis</name>
    <name type="common">Flooded gum</name>
    <dbReference type="NCBI Taxonomy" id="71139"/>
    <lineage>
        <taxon>Eukaryota</taxon>
        <taxon>Viridiplantae</taxon>
        <taxon>Streptophyta</taxon>
        <taxon>Embryophyta</taxon>
        <taxon>Tracheophyta</taxon>
        <taxon>Spermatophyta</taxon>
        <taxon>Magnoliopsida</taxon>
        <taxon>eudicotyledons</taxon>
        <taxon>Gunneridae</taxon>
        <taxon>Pentapetalae</taxon>
        <taxon>rosids</taxon>
        <taxon>malvids</taxon>
        <taxon>Myrtales</taxon>
        <taxon>Myrtaceae</taxon>
        <taxon>Myrtoideae</taxon>
        <taxon>Eucalypteae</taxon>
        <taxon>Eucalyptus</taxon>
    </lineage>
</organism>